<proteinExistence type="predicted"/>
<evidence type="ECO:0000313" key="3">
    <source>
        <dbReference type="Proteomes" id="UP001432075"/>
    </source>
</evidence>
<evidence type="ECO:0000256" key="1">
    <source>
        <dbReference type="SAM" id="MobiDB-lite"/>
    </source>
</evidence>
<accession>A0ABZ1RM90</accession>
<organism evidence="2 3">
    <name type="scientific">Streptomyces goshikiensis</name>
    <dbReference type="NCBI Taxonomy" id="1942"/>
    <lineage>
        <taxon>Bacteria</taxon>
        <taxon>Bacillati</taxon>
        <taxon>Actinomycetota</taxon>
        <taxon>Actinomycetes</taxon>
        <taxon>Kitasatosporales</taxon>
        <taxon>Streptomycetaceae</taxon>
        <taxon>Streptomyces</taxon>
    </lineage>
</organism>
<dbReference type="EMBL" id="CP108057">
    <property type="protein sequence ID" value="WUO47446.1"/>
    <property type="molecule type" value="Genomic_DNA"/>
</dbReference>
<keyword evidence="3" id="KW-1185">Reference proteome</keyword>
<dbReference type="RefSeq" id="WP_328776147.1">
    <property type="nucleotide sequence ID" value="NZ_CP108057.1"/>
</dbReference>
<dbReference type="Proteomes" id="UP001432075">
    <property type="component" value="Chromosome"/>
</dbReference>
<feature type="compositionally biased region" description="Pro residues" evidence="1">
    <location>
        <begin position="95"/>
        <end position="121"/>
    </location>
</feature>
<sequence>MARWGLLVEQNLGYGRTGRMWSAGVLGHVDGTRDEAFAELRRRAEVFEPAHPANVKRRVLYQQGEGFLLVLDGMWDVFHCRFTVAEQLYDSAAPAPAPAPEPAPEPVPAPAPEPVPEPEPLPWDAGVPERPGWLGRADLP</sequence>
<feature type="region of interest" description="Disordered" evidence="1">
    <location>
        <begin position="92"/>
        <end position="140"/>
    </location>
</feature>
<gene>
    <name evidence="2" type="ORF">OHU17_17170</name>
</gene>
<name>A0ABZ1RM90_9ACTN</name>
<protein>
    <submittedName>
        <fullName evidence="2">Uncharacterized protein</fullName>
    </submittedName>
</protein>
<reference evidence="2" key="1">
    <citation type="submission" date="2022-10" db="EMBL/GenBank/DDBJ databases">
        <title>The complete genomes of actinobacterial strains from the NBC collection.</title>
        <authorList>
            <person name="Joergensen T.S."/>
            <person name="Alvarez Arevalo M."/>
            <person name="Sterndorff E.B."/>
            <person name="Faurdal D."/>
            <person name="Vuksanovic O."/>
            <person name="Mourched A.-S."/>
            <person name="Charusanti P."/>
            <person name="Shaw S."/>
            <person name="Blin K."/>
            <person name="Weber T."/>
        </authorList>
    </citation>
    <scope>NUCLEOTIDE SEQUENCE</scope>
    <source>
        <strain evidence="2">NBC_00283</strain>
    </source>
</reference>
<evidence type="ECO:0000313" key="2">
    <source>
        <dbReference type="EMBL" id="WUO47446.1"/>
    </source>
</evidence>